<evidence type="ECO:0000313" key="4">
    <source>
        <dbReference type="Proteomes" id="UP000766246"/>
    </source>
</evidence>
<organism evidence="3 4">
    <name type="scientific">Pseudobutyrivibrio ruminis</name>
    <dbReference type="NCBI Taxonomy" id="46206"/>
    <lineage>
        <taxon>Bacteria</taxon>
        <taxon>Bacillati</taxon>
        <taxon>Bacillota</taxon>
        <taxon>Clostridia</taxon>
        <taxon>Lachnospirales</taxon>
        <taxon>Lachnospiraceae</taxon>
        <taxon>Pseudobutyrivibrio</taxon>
    </lineage>
</organism>
<dbReference type="Proteomes" id="UP000766246">
    <property type="component" value="Unassembled WGS sequence"/>
</dbReference>
<name>A0A927UEA2_9FIRM</name>
<gene>
    <name evidence="3" type="ORF">E7272_13040</name>
</gene>
<accession>A0A927UEA2</accession>
<feature type="transmembrane region" description="Helical" evidence="2">
    <location>
        <begin position="120"/>
        <end position="143"/>
    </location>
</feature>
<dbReference type="EMBL" id="SVER01000048">
    <property type="protein sequence ID" value="MBE5920749.1"/>
    <property type="molecule type" value="Genomic_DNA"/>
</dbReference>
<proteinExistence type="predicted"/>
<sequence length="145" mass="16873">MQGEYSGKPIFRRRYVSMNEDAIREEINRLQDELYSMQEALELFGKDNKDIRNQVLNGQENNERLMKALGTKVENLEQKLDYRTPLKAQFAEVIAEYKEKISQLNDETEVKSFKRSIRGLTLLTIVNTILLLVMIVLIGYSILSI</sequence>
<reference evidence="3" key="1">
    <citation type="submission" date="2019-04" db="EMBL/GenBank/DDBJ databases">
        <title>Evolution of Biomass-Degrading Anaerobic Consortia Revealed by Metagenomics.</title>
        <authorList>
            <person name="Peng X."/>
        </authorList>
    </citation>
    <scope>NUCLEOTIDE SEQUENCE</scope>
    <source>
        <strain evidence="3">SIG311</strain>
    </source>
</reference>
<keyword evidence="1" id="KW-0175">Coiled coil</keyword>
<keyword evidence="2" id="KW-1133">Transmembrane helix</keyword>
<dbReference type="AlphaFoldDB" id="A0A927UEA2"/>
<evidence type="ECO:0000256" key="2">
    <source>
        <dbReference type="SAM" id="Phobius"/>
    </source>
</evidence>
<evidence type="ECO:0000256" key="1">
    <source>
        <dbReference type="SAM" id="Coils"/>
    </source>
</evidence>
<keyword evidence="2" id="KW-0812">Transmembrane</keyword>
<feature type="coiled-coil region" evidence="1">
    <location>
        <begin position="20"/>
        <end position="107"/>
    </location>
</feature>
<evidence type="ECO:0000313" key="3">
    <source>
        <dbReference type="EMBL" id="MBE5920749.1"/>
    </source>
</evidence>
<keyword evidence="2" id="KW-0472">Membrane</keyword>
<comment type="caution">
    <text evidence="3">The sequence shown here is derived from an EMBL/GenBank/DDBJ whole genome shotgun (WGS) entry which is preliminary data.</text>
</comment>
<protein>
    <submittedName>
        <fullName evidence="3">Uncharacterized protein</fullName>
    </submittedName>
</protein>